<evidence type="ECO:0000256" key="3">
    <source>
        <dbReference type="ARBA" id="ARBA00022618"/>
    </source>
</evidence>
<dbReference type="PRINTS" id="PR02038">
    <property type="entry name" value="AURORABORA"/>
</dbReference>
<reference evidence="6 7" key="1">
    <citation type="submission" date="2024-02" db="EMBL/GenBank/DDBJ databases">
        <authorList>
            <person name="Daric V."/>
            <person name="Darras S."/>
        </authorList>
    </citation>
    <scope>NUCLEOTIDE SEQUENCE [LARGE SCALE GENOMIC DNA]</scope>
</reference>
<keyword evidence="7" id="KW-1185">Reference proteome</keyword>
<protein>
    <recommendedName>
        <fullName evidence="2">Protein aurora borealis</fullName>
    </recommendedName>
</protein>
<name>A0ABP0F694_CLALP</name>
<keyword evidence="3" id="KW-0132">Cell division</keyword>
<accession>A0ABP0F694</accession>
<evidence type="ECO:0000313" key="6">
    <source>
        <dbReference type="EMBL" id="CAK8675220.1"/>
    </source>
</evidence>
<dbReference type="EMBL" id="CAWYQH010000013">
    <property type="protein sequence ID" value="CAK8675220.1"/>
    <property type="molecule type" value="Genomic_DNA"/>
</dbReference>
<comment type="caution">
    <text evidence="6">The sequence shown here is derived from an EMBL/GenBank/DDBJ whole genome shotgun (WGS) entry which is preliminary data.</text>
</comment>
<dbReference type="PANTHER" id="PTHR14728">
    <property type="entry name" value="PROTEIN AURORA BOREALIS"/>
    <property type="match status" value="1"/>
</dbReference>
<evidence type="ECO:0000256" key="4">
    <source>
        <dbReference type="ARBA" id="ARBA00022776"/>
    </source>
</evidence>
<keyword evidence="5" id="KW-0131">Cell cycle</keyword>
<keyword evidence="4" id="KW-0498">Mitosis</keyword>
<gene>
    <name evidence="6" type="ORF">CVLEPA_LOCUS4821</name>
</gene>
<sequence>MAEDVHDKYIQLGESATLPGNLLKKVQEDNEKTPKSKCIRGHITPTPNQTFLKTSSSKATHFNISQSPSCKAQFSTPKFVTPAVKQNTDSSSNNEHEFSIANPFENHSTIDSLLHPSFSPSVFASVSNHTSQDTTNQSPSSFWNIDQIAIMKPADIDLSKLHEQQNFAKLDPVTEQKAQKAIDHFFASHINISSPWSSSENPHYLAIISPALPSSAARRYRLSNKENIISWPQSPKENSPGLLQGARPIHPKTDASRTVATQTAITIPSSVNLEAVLQKYYTYGDTSSQENTNSQGNELLSNSSLRRKLFFHDVDDNDDSMNDLSTNNLHQACVNPISHHLSEELDAFPMSGDSQPDCEKHPFAKQNTMTPSLKSVSFPCDTPSTCQSPFSSSPVTGGRMFDLGTPTHHTDFYNVKNSYKNFSPCSPIQLPEKKEKDKKIFLTRKVEVTHGQKEAVMGNSMGITPIKPRQHDEEVCENTETHVPGNHTPINHSPFHGH</sequence>
<evidence type="ECO:0000256" key="2">
    <source>
        <dbReference type="ARBA" id="ARBA00020055"/>
    </source>
</evidence>
<dbReference type="PANTHER" id="PTHR14728:SF2">
    <property type="entry name" value="PROTEIN AURORA BOREALIS"/>
    <property type="match status" value="1"/>
</dbReference>
<dbReference type="InterPro" id="IPR023252">
    <property type="entry name" value="Aurora_borealis_protein"/>
</dbReference>
<evidence type="ECO:0000256" key="5">
    <source>
        <dbReference type="ARBA" id="ARBA00023306"/>
    </source>
</evidence>
<evidence type="ECO:0000313" key="7">
    <source>
        <dbReference type="Proteomes" id="UP001642483"/>
    </source>
</evidence>
<dbReference type="Pfam" id="PF15280">
    <property type="entry name" value="BORA_N"/>
    <property type="match status" value="1"/>
</dbReference>
<comment type="similarity">
    <text evidence="1">Belongs to the BORA family.</text>
</comment>
<dbReference type="Proteomes" id="UP001642483">
    <property type="component" value="Unassembled WGS sequence"/>
</dbReference>
<evidence type="ECO:0000256" key="1">
    <source>
        <dbReference type="ARBA" id="ARBA00010963"/>
    </source>
</evidence>
<organism evidence="6 7">
    <name type="scientific">Clavelina lepadiformis</name>
    <name type="common">Light-bulb sea squirt</name>
    <name type="synonym">Ascidia lepadiformis</name>
    <dbReference type="NCBI Taxonomy" id="159417"/>
    <lineage>
        <taxon>Eukaryota</taxon>
        <taxon>Metazoa</taxon>
        <taxon>Chordata</taxon>
        <taxon>Tunicata</taxon>
        <taxon>Ascidiacea</taxon>
        <taxon>Aplousobranchia</taxon>
        <taxon>Clavelinidae</taxon>
        <taxon>Clavelina</taxon>
    </lineage>
</organism>
<proteinExistence type="inferred from homology"/>